<dbReference type="EMBL" id="PQIB02000010">
    <property type="protein sequence ID" value="RLM93589.1"/>
    <property type="molecule type" value="Genomic_DNA"/>
</dbReference>
<proteinExistence type="predicted"/>
<evidence type="ECO:0008006" key="3">
    <source>
        <dbReference type="Google" id="ProtNLM"/>
    </source>
</evidence>
<dbReference type="SUPFAM" id="SSF81383">
    <property type="entry name" value="F-box domain"/>
    <property type="match status" value="1"/>
</dbReference>
<dbReference type="OrthoDB" id="619541at2759"/>
<protein>
    <recommendedName>
        <fullName evidence="3">F-box domain-containing protein</fullName>
    </recommendedName>
</protein>
<dbReference type="PANTHER" id="PTHR33165:SF76">
    <property type="entry name" value="OS01G0526550 PROTEIN"/>
    <property type="match status" value="1"/>
</dbReference>
<dbReference type="Proteomes" id="UP000275267">
    <property type="component" value="Unassembled WGS sequence"/>
</dbReference>
<reference evidence="2" key="1">
    <citation type="journal article" date="2019" name="Nat. Commun.">
        <title>The genome of broomcorn millet.</title>
        <authorList>
            <person name="Zou C."/>
            <person name="Miki D."/>
            <person name="Li D."/>
            <person name="Tang Q."/>
            <person name="Xiao L."/>
            <person name="Rajput S."/>
            <person name="Deng P."/>
            <person name="Jia W."/>
            <person name="Huang R."/>
            <person name="Zhang M."/>
            <person name="Sun Y."/>
            <person name="Hu J."/>
            <person name="Fu X."/>
            <person name="Schnable P.S."/>
            <person name="Li F."/>
            <person name="Zhang H."/>
            <person name="Feng B."/>
            <person name="Zhu X."/>
            <person name="Liu R."/>
            <person name="Schnable J.C."/>
            <person name="Zhu J.-K."/>
            <person name="Zhang H."/>
        </authorList>
    </citation>
    <scope>NUCLEOTIDE SEQUENCE [LARGE SCALE GENOMIC DNA]</scope>
</reference>
<name>A0A3L6R285_PANMI</name>
<keyword evidence="2" id="KW-1185">Reference proteome</keyword>
<accession>A0A3L6R285</accession>
<dbReference type="Gene3D" id="1.20.1280.50">
    <property type="match status" value="1"/>
</dbReference>
<evidence type="ECO:0000313" key="2">
    <source>
        <dbReference type="Proteomes" id="UP000275267"/>
    </source>
</evidence>
<organism evidence="1 2">
    <name type="scientific">Panicum miliaceum</name>
    <name type="common">Proso millet</name>
    <name type="synonym">Broomcorn millet</name>
    <dbReference type="NCBI Taxonomy" id="4540"/>
    <lineage>
        <taxon>Eukaryota</taxon>
        <taxon>Viridiplantae</taxon>
        <taxon>Streptophyta</taxon>
        <taxon>Embryophyta</taxon>
        <taxon>Tracheophyta</taxon>
        <taxon>Spermatophyta</taxon>
        <taxon>Magnoliopsida</taxon>
        <taxon>Liliopsida</taxon>
        <taxon>Poales</taxon>
        <taxon>Poaceae</taxon>
        <taxon>PACMAD clade</taxon>
        <taxon>Panicoideae</taxon>
        <taxon>Panicodae</taxon>
        <taxon>Paniceae</taxon>
        <taxon>Panicinae</taxon>
        <taxon>Panicum</taxon>
        <taxon>Panicum sect. Panicum</taxon>
    </lineage>
</organism>
<dbReference type="CDD" id="cd09917">
    <property type="entry name" value="F-box_SF"/>
    <property type="match status" value="1"/>
</dbReference>
<sequence length="193" mass="21101">MTVFNKILLHSMHIKLYDWVMAAPPASNRSLQVLTEGSNDWASLPWLVLEGVAGHLTEPKDFVRVRSVCPKWRDAIRLTAHRLFQPWIMIKEGPGDDRDSGGVLFHSVPALRGKRVVGSGAGLLIGIDHHDDLSAVLVNPLTGESTALPRLADCFQFHGGGHTSGFATDDEIFFLENGTCSCLHAFAKTYAAV</sequence>
<gene>
    <name evidence="1" type="ORF">C2845_PM08G17000</name>
</gene>
<dbReference type="InterPro" id="IPR036047">
    <property type="entry name" value="F-box-like_dom_sf"/>
</dbReference>
<dbReference type="AlphaFoldDB" id="A0A3L6R285"/>
<dbReference type="PANTHER" id="PTHR33165">
    <property type="entry name" value="F-BOX DOMAIN CONTAINING PROTEIN-LIKE-RELATED"/>
    <property type="match status" value="1"/>
</dbReference>
<comment type="caution">
    <text evidence="1">The sequence shown here is derived from an EMBL/GenBank/DDBJ whole genome shotgun (WGS) entry which is preliminary data.</text>
</comment>
<evidence type="ECO:0000313" key="1">
    <source>
        <dbReference type="EMBL" id="RLM93589.1"/>
    </source>
</evidence>